<feature type="transmembrane region" description="Helical" evidence="4">
    <location>
        <begin position="6"/>
        <end position="28"/>
    </location>
</feature>
<keyword evidence="3" id="KW-0732">Signal</keyword>
<dbReference type="Pfam" id="PF09084">
    <property type="entry name" value="NMT1"/>
    <property type="match status" value="1"/>
</dbReference>
<evidence type="ECO:0000259" key="5">
    <source>
        <dbReference type="Pfam" id="PF09084"/>
    </source>
</evidence>
<dbReference type="AlphaFoldDB" id="A0AAV2VKD3"/>
<keyword evidence="4" id="KW-1133">Transmembrane helix</keyword>
<protein>
    <submittedName>
        <fullName evidence="6">NMT1/THI5 like family protein</fullName>
    </submittedName>
</protein>
<comment type="subcellular location">
    <subcellularLocation>
        <location evidence="1">Periplasm</location>
    </subcellularLocation>
</comment>
<evidence type="ECO:0000256" key="4">
    <source>
        <dbReference type="SAM" id="Phobius"/>
    </source>
</evidence>
<accession>A0AAV2VKD3</accession>
<dbReference type="PANTHER" id="PTHR30024:SF47">
    <property type="entry name" value="TAURINE-BINDING PERIPLASMIC PROTEIN"/>
    <property type="match status" value="1"/>
</dbReference>
<dbReference type="PANTHER" id="PTHR30024">
    <property type="entry name" value="ALIPHATIC SULFONATES-BINDING PROTEIN-RELATED"/>
    <property type="match status" value="1"/>
</dbReference>
<evidence type="ECO:0000256" key="1">
    <source>
        <dbReference type="ARBA" id="ARBA00004418"/>
    </source>
</evidence>
<evidence type="ECO:0000256" key="2">
    <source>
        <dbReference type="ARBA" id="ARBA00010742"/>
    </source>
</evidence>
<dbReference type="SUPFAM" id="SSF53850">
    <property type="entry name" value="Periplasmic binding protein-like II"/>
    <property type="match status" value="1"/>
</dbReference>
<proteinExistence type="inferred from homology"/>
<dbReference type="EMBL" id="CAOF01000045">
    <property type="protein sequence ID" value="CCO45152.1"/>
    <property type="molecule type" value="Genomic_DNA"/>
</dbReference>
<comment type="similarity">
    <text evidence="2">Belongs to the bacterial solute-binding protein SsuA/TauA family.</text>
</comment>
<evidence type="ECO:0000313" key="6">
    <source>
        <dbReference type="EMBL" id="CCO45152.1"/>
    </source>
</evidence>
<keyword evidence="4" id="KW-0812">Transmembrane</keyword>
<sequence>MSERPVMRFLIGQVLVLLLIFLTIGWLGHRSHMEGTLRHVRFAVSETPLSAPIFIAHAMGLFRKHGLNVSIVDCQGGVLCAKMLYQDLRVDYATASETVAVFNAAEHDDLRVISSFVTSSNDVKLLSLEASPVQSLSQLEGSNVGVVAGSSSEFYFDLLLIAHALQNIEINRVYLYPEQTVSALLTNQVDVVSIWEPYGFEIESASEHAIHDLGVEGLYELSFNVLSRRAQHLDLETEIALLSALDDAIRWIEQNPVKSIHLIADRLHINPKQVEWLWEDYIFHLSNSNSLISTMQFQARWGFERGLLKKNLVDLHSYIDSSALDHLQLNR</sequence>
<organism evidence="6 7">
    <name type="scientific">Vibrio nigripulchritudo SOn1</name>
    <dbReference type="NCBI Taxonomy" id="1238450"/>
    <lineage>
        <taxon>Bacteria</taxon>
        <taxon>Pseudomonadati</taxon>
        <taxon>Pseudomonadota</taxon>
        <taxon>Gammaproteobacteria</taxon>
        <taxon>Vibrionales</taxon>
        <taxon>Vibrionaceae</taxon>
        <taxon>Vibrio</taxon>
    </lineage>
</organism>
<dbReference type="GO" id="GO:0042918">
    <property type="term" value="P:alkanesulfonate transmembrane transport"/>
    <property type="evidence" value="ECO:0007669"/>
    <property type="project" value="TreeGrafter"/>
</dbReference>
<comment type="caution">
    <text evidence="6">The sequence shown here is derived from an EMBL/GenBank/DDBJ whole genome shotgun (WGS) entry which is preliminary data.</text>
</comment>
<dbReference type="GO" id="GO:0042597">
    <property type="term" value="C:periplasmic space"/>
    <property type="evidence" value="ECO:0007669"/>
    <property type="project" value="UniProtKB-SubCell"/>
</dbReference>
<keyword evidence="4" id="KW-0472">Membrane</keyword>
<evidence type="ECO:0000256" key="3">
    <source>
        <dbReference type="ARBA" id="ARBA00022729"/>
    </source>
</evidence>
<reference evidence="6 7" key="1">
    <citation type="journal article" date="2013" name="ISME J.">
        <title>Comparative genomics of pathogenic lineages of Vibrio nigripulchritudo identifies virulence-associated traits.</title>
        <authorList>
            <person name="Goudenege D."/>
            <person name="Labreuche Y."/>
            <person name="Krin E."/>
            <person name="Ansquer D."/>
            <person name="Mangenot S."/>
            <person name="Calteau A."/>
            <person name="Medigue C."/>
            <person name="Mazel D."/>
            <person name="Polz M.F."/>
            <person name="Le Roux F."/>
        </authorList>
    </citation>
    <scope>NUCLEOTIDE SEQUENCE [LARGE SCALE GENOMIC DNA]</scope>
    <source>
        <strain evidence="6 7">SOn1</strain>
    </source>
</reference>
<name>A0AAV2VKD3_9VIBR</name>
<feature type="domain" description="SsuA/THI5-like" evidence="5">
    <location>
        <begin position="50"/>
        <end position="256"/>
    </location>
</feature>
<dbReference type="RefSeq" id="WP_022610753.1">
    <property type="nucleotide sequence ID" value="NZ_LK391965.1"/>
</dbReference>
<dbReference type="Gene3D" id="3.40.190.10">
    <property type="entry name" value="Periplasmic binding protein-like II"/>
    <property type="match status" value="3"/>
</dbReference>
<evidence type="ECO:0000313" key="7">
    <source>
        <dbReference type="Proteomes" id="UP000018211"/>
    </source>
</evidence>
<gene>
    <name evidence="6" type="ORF">VIBNISOn1_1390031</name>
</gene>
<dbReference type="InterPro" id="IPR015168">
    <property type="entry name" value="SsuA/THI5"/>
</dbReference>
<dbReference type="Proteomes" id="UP000018211">
    <property type="component" value="Unassembled WGS sequence"/>
</dbReference>